<dbReference type="RefSeq" id="XP_056034902.1">
    <property type="nucleotide sequence ID" value="XM_056181198.1"/>
</dbReference>
<evidence type="ECO:0000313" key="9">
    <source>
        <dbReference type="EMBL" id="WBW70659.1"/>
    </source>
</evidence>
<name>A0AAE9W6X8_9SCHI</name>
<dbReference type="InterPro" id="IPR019775">
    <property type="entry name" value="WD40_repeat_CS"/>
</dbReference>
<dbReference type="FunFam" id="2.130.10.10:FF:000127">
    <property type="entry name" value="Eukaryotic translation initiation factor 3 subunit I"/>
    <property type="match status" value="1"/>
</dbReference>
<dbReference type="GO" id="GO:0071541">
    <property type="term" value="C:eukaryotic translation initiation factor 3 complex, eIF3m"/>
    <property type="evidence" value="ECO:0007669"/>
    <property type="project" value="TreeGrafter"/>
</dbReference>
<dbReference type="InterPro" id="IPR015943">
    <property type="entry name" value="WD40/YVTN_repeat-like_dom_sf"/>
</dbReference>
<dbReference type="GeneID" id="80875887"/>
<dbReference type="InterPro" id="IPR036322">
    <property type="entry name" value="WD40_repeat_dom_sf"/>
</dbReference>
<dbReference type="InterPro" id="IPR027525">
    <property type="entry name" value="eIF3i"/>
</dbReference>
<dbReference type="HAMAP" id="MF_03008">
    <property type="entry name" value="eIF3i"/>
    <property type="match status" value="1"/>
</dbReference>
<dbReference type="PANTHER" id="PTHR19877">
    <property type="entry name" value="EUKARYOTIC TRANSLATION INITIATION FACTOR 3 SUBUNIT I"/>
    <property type="match status" value="1"/>
</dbReference>
<comment type="similarity">
    <text evidence="6">Belongs to the WD repeat STRAP family.</text>
</comment>
<dbReference type="Gene3D" id="2.130.10.10">
    <property type="entry name" value="YVTN repeat-like/Quinoprotein amine dehydrogenase"/>
    <property type="match status" value="1"/>
</dbReference>
<dbReference type="Proteomes" id="UP001212411">
    <property type="component" value="Chromosome 1"/>
</dbReference>
<comment type="subunit">
    <text evidence="7">Component of the eukaryotic translation initiation factor 3 (eIF-3) complex.</text>
</comment>
<comment type="subcellular location">
    <subcellularLocation>
        <location evidence="7">Cytoplasm</location>
    </subcellularLocation>
</comment>
<feature type="repeat" description="WD" evidence="8">
    <location>
        <begin position="284"/>
        <end position="314"/>
    </location>
</feature>
<keyword evidence="2 7" id="KW-0396">Initiation factor</keyword>
<evidence type="ECO:0000256" key="6">
    <source>
        <dbReference type="ARBA" id="ARBA00038394"/>
    </source>
</evidence>
<evidence type="ECO:0000256" key="2">
    <source>
        <dbReference type="ARBA" id="ARBA00022540"/>
    </source>
</evidence>
<accession>A0AAE9W6X8</accession>
<feature type="repeat" description="WD" evidence="8">
    <location>
        <begin position="48"/>
        <end position="89"/>
    </location>
</feature>
<dbReference type="PANTHER" id="PTHR19877:SF1">
    <property type="entry name" value="EUKARYOTIC TRANSLATION INITIATION FACTOR 3 SUBUNIT I"/>
    <property type="match status" value="1"/>
</dbReference>
<proteinExistence type="inferred from homology"/>
<dbReference type="PROSITE" id="PS50082">
    <property type="entry name" value="WD_REPEATS_2"/>
    <property type="match status" value="3"/>
</dbReference>
<organism evidence="9 10">
    <name type="scientific">Schizosaccharomyces osmophilus</name>
    <dbReference type="NCBI Taxonomy" id="2545709"/>
    <lineage>
        <taxon>Eukaryota</taxon>
        <taxon>Fungi</taxon>
        <taxon>Dikarya</taxon>
        <taxon>Ascomycota</taxon>
        <taxon>Taphrinomycotina</taxon>
        <taxon>Schizosaccharomycetes</taxon>
        <taxon>Schizosaccharomycetales</taxon>
        <taxon>Schizosaccharomycetaceae</taxon>
        <taxon>Schizosaccharomyces</taxon>
    </lineage>
</organism>
<dbReference type="GO" id="GO:0016282">
    <property type="term" value="C:eukaryotic 43S preinitiation complex"/>
    <property type="evidence" value="ECO:0007669"/>
    <property type="project" value="UniProtKB-UniRule"/>
</dbReference>
<evidence type="ECO:0000256" key="5">
    <source>
        <dbReference type="ARBA" id="ARBA00022917"/>
    </source>
</evidence>
<sequence>MRPIILQGHERPLTQIKYNHDGDLLFSCAKDKVINVWFSHNGERLGTYEGHTGAIWTCDISKNSGLMASGAADNTMRLWDVKTGKQLFKWDFPTAVKRVEFNEDDSRILAVTEQRMGFSGTVTVFRVPSSENDVAAETPLYVITTRESKATVAGWSYLSKYLITSHDDGSVSRYDAYTGEFLESKQVHNIGASITDLQFSPDRTYFVTACKDTTAKLTDVDSFDVIKTYLTDTPLNTSSITPVQDFIVLGGGQEARDVTTTATRQGKFETRFYHAILEEELGRVKGHFGPINTIAVHPKGTGYASGGEDGYVRVHAFDKNYFDFKYTL</sequence>
<keyword evidence="4" id="KW-0677">Repeat</keyword>
<dbReference type="AlphaFoldDB" id="A0AAE9W6X8"/>
<dbReference type="InterPro" id="IPR001680">
    <property type="entry name" value="WD40_rpt"/>
</dbReference>
<dbReference type="PROSITE" id="PS00678">
    <property type="entry name" value="WD_REPEATS_1"/>
    <property type="match status" value="1"/>
</dbReference>
<keyword evidence="10" id="KW-1185">Reference proteome</keyword>
<dbReference type="PROSITE" id="PS50294">
    <property type="entry name" value="WD_REPEATS_REGION"/>
    <property type="match status" value="2"/>
</dbReference>
<evidence type="ECO:0000256" key="4">
    <source>
        <dbReference type="ARBA" id="ARBA00022737"/>
    </source>
</evidence>
<dbReference type="SMART" id="SM00320">
    <property type="entry name" value="WD40"/>
    <property type="match status" value="5"/>
</dbReference>
<evidence type="ECO:0000256" key="3">
    <source>
        <dbReference type="ARBA" id="ARBA00022574"/>
    </source>
</evidence>
<dbReference type="EMBL" id="CP115611">
    <property type="protein sequence ID" value="WBW70659.1"/>
    <property type="molecule type" value="Genomic_DNA"/>
</dbReference>
<protein>
    <recommendedName>
        <fullName evidence="7">Eukaryotic translation initiation factor 3 subunit I</fullName>
        <shortName evidence="7">eIF3i</shortName>
    </recommendedName>
    <alternativeName>
        <fullName evidence="7">Eukaryotic translation initiation factor 3 39 kDa subunit homolog</fullName>
        <shortName evidence="7">eIF-3 39 kDa subunit homolog</shortName>
    </alternativeName>
</protein>
<evidence type="ECO:0000256" key="8">
    <source>
        <dbReference type="PROSITE-ProRule" id="PRU00221"/>
    </source>
</evidence>
<keyword evidence="3 8" id="KW-0853">WD repeat</keyword>
<gene>
    <name evidence="9" type="primary">sum1</name>
    <name evidence="7" type="synonym">TIF34</name>
    <name evidence="9" type="ORF">SOMG_02406</name>
</gene>
<dbReference type="GO" id="GO:0033290">
    <property type="term" value="C:eukaryotic 48S preinitiation complex"/>
    <property type="evidence" value="ECO:0007669"/>
    <property type="project" value="UniProtKB-UniRule"/>
</dbReference>
<dbReference type="GO" id="GO:0001732">
    <property type="term" value="P:formation of cytoplasmic translation initiation complex"/>
    <property type="evidence" value="ECO:0007669"/>
    <property type="project" value="UniProtKB-UniRule"/>
</dbReference>
<evidence type="ECO:0000256" key="1">
    <source>
        <dbReference type="ARBA" id="ARBA00022490"/>
    </source>
</evidence>
<keyword evidence="1 7" id="KW-0963">Cytoplasm</keyword>
<dbReference type="GO" id="GO:0003743">
    <property type="term" value="F:translation initiation factor activity"/>
    <property type="evidence" value="ECO:0007669"/>
    <property type="project" value="UniProtKB-UniRule"/>
</dbReference>
<comment type="function">
    <text evidence="7">Component of the eukaryotic translation initiation factor 3 (eIF-3) complex, which is involved in protein synthesis of a specialized repertoire of mRNAs and, together with other initiation factors, stimulates binding of mRNA and methionyl-tRNAi to the 40S ribosome. The eIF-3 complex specifically targets and initiates translation of a subset of mRNAs involved in cell proliferation.</text>
</comment>
<dbReference type="GO" id="GO:0003723">
    <property type="term" value="F:RNA binding"/>
    <property type="evidence" value="ECO:0007669"/>
    <property type="project" value="TreeGrafter"/>
</dbReference>
<dbReference type="SUPFAM" id="SSF50978">
    <property type="entry name" value="WD40 repeat-like"/>
    <property type="match status" value="1"/>
</dbReference>
<dbReference type="Pfam" id="PF24805">
    <property type="entry name" value="EIF3I"/>
    <property type="match status" value="1"/>
</dbReference>
<feature type="repeat" description="WD" evidence="8">
    <location>
        <begin position="6"/>
        <end position="47"/>
    </location>
</feature>
<dbReference type="KEGG" id="som:SOMG_02406"/>
<keyword evidence="5 7" id="KW-0648">Protein biosynthesis</keyword>
<evidence type="ECO:0000313" key="10">
    <source>
        <dbReference type="Proteomes" id="UP001212411"/>
    </source>
</evidence>
<reference evidence="9 10" key="1">
    <citation type="journal article" date="2023" name="G3 (Bethesda)">
        <title>A high-quality reference genome for the fission yeast Schizosaccharomyces osmophilus.</title>
        <authorList>
            <person name="Jia G.S."/>
            <person name="Zhang W.C."/>
            <person name="Liang Y."/>
            <person name="Liu X.H."/>
            <person name="Rhind N."/>
            <person name="Pidoux A."/>
            <person name="Brysch-Herzberg M."/>
            <person name="Du L.L."/>
        </authorList>
    </citation>
    <scope>NUCLEOTIDE SEQUENCE [LARGE SCALE GENOMIC DNA]</scope>
    <source>
        <strain evidence="9 10">CBS 15793</strain>
    </source>
</reference>
<comment type="similarity">
    <text evidence="7">Belongs to the eIF-3 subunit I family.</text>
</comment>
<evidence type="ECO:0000256" key="7">
    <source>
        <dbReference type="HAMAP-Rule" id="MF_03008"/>
    </source>
</evidence>